<accession>A0A0D8J605</accession>
<evidence type="ECO:0000256" key="1">
    <source>
        <dbReference type="SAM" id="MobiDB-lite"/>
    </source>
</evidence>
<dbReference type="GeneID" id="42855649"/>
<evidence type="ECO:0000313" key="2">
    <source>
        <dbReference type="EMBL" id="KJF41223.1"/>
    </source>
</evidence>
<sequence>MIDLVQTRGSFSVSGLVTGTDKDSFYEDKLTQSTKKPFRSVNFGVKIDKDGSSVYTYLNGMERKSVYYSRREDKAKGITKDTQEVAWKDRYTFDKEGYRMIGVNVGVKKIVDKKGNEVNDKKVLTEFDACEEIGTNLKDDASVFVKGNLEFSTYNDKHNVRLVPTQVSLCRPIDMEAEDYTPNAQFTQVIVFTGIEPNEDKTKFTVSAKIVNYESIEDAEFVIYDSKLATAFRKNIKPYSSIKVWGDIIVERDIEEVEEASVWGTANKMERVNSPTQRLFVITGADPQTIDTEEYSEDKIDKAIAKIAASKKAEDDYGSSNSNGGNWGKSLESNDELDDDEPW</sequence>
<dbReference type="EMBL" id="JXXK01000002">
    <property type="protein sequence ID" value="KJF41223.1"/>
    <property type="molecule type" value="Genomic_DNA"/>
</dbReference>
<comment type="caution">
    <text evidence="2">The sequence shown here is derived from an EMBL/GenBank/DDBJ whole genome shotgun (WGS) entry which is preliminary data.</text>
</comment>
<dbReference type="RefSeq" id="WP_050004538.1">
    <property type="nucleotide sequence ID" value="NZ_JXXK01000002.1"/>
</dbReference>
<organism evidence="2 3">
    <name type="scientific">Ruthenibacterium lactatiformans</name>
    <dbReference type="NCBI Taxonomy" id="1550024"/>
    <lineage>
        <taxon>Bacteria</taxon>
        <taxon>Bacillati</taxon>
        <taxon>Bacillota</taxon>
        <taxon>Clostridia</taxon>
        <taxon>Eubacteriales</taxon>
        <taxon>Oscillospiraceae</taxon>
        <taxon>Ruthenibacterium</taxon>
    </lineage>
</organism>
<feature type="region of interest" description="Disordered" evidence="1">
    <location>
        <begin position="310"/>
        <end position="343"/>
    </location>
</feature>
<feature type="compositionally biased region" description="Acidic residues" evidence="1">
    <location>
        <begin position="333"/>
        <end position="343"/>
    </location>
</feature>
<keyword evidence="3" id="KW-1185">Reference proteome</keyword>
<gene>
    <name evidence="2" type="ORF">TQ39_03230</name>
</gene>
<protein>
    <submittedName>
        <fullName evidence="2">Uncharacterized protein</fullName>
    </submittedName>
</protein>
<dbReference type="AlphaFoldDB" id="A0A0D8J605"/>
<evidence type="ECO:0000313" key="3">
    <source>
        <dbReference type="Proteomes" id="UP000032483"/>
    </source>
</evidence>
<name>A0A0D8J605_9FIRM</name>
<proteinExistence type="predicted"/>
<reference evidence="2" key="1">
    <citation type="submission" date="2015-02" db="EMBL/GenBank/DDBJ databases">
        <title>A novel member of the family Ruminococcaceae isolated from human feces.</title>
        <authorList>
            <person name="Shkoporov A.N."/>
            <person name="Chaplin A.V."/>
            <person name="Motuzova O.V."/>
            <person name="Kafarskaia L.I."/>
            <person name="Khokhlova E.V."/>
            <person name="Efimov B.A."/>
        </authorList>
    </citation>
    <scope>NUCLEOTIDE SEQUENCE [LARGE SCALE GENOMIC DNA]</scope>
    <source>
        <strain evidence="2">585-1</strain>
    </source>
</reference>
<dbReference type="Proteomes" id="UP000032483">
    <property type="component" value="Unassembled WGS sequence"/>
</dbReference>